<reference evidence="8 9" key="1">
    <citation type="journal article" date="2016" name="DNA Res.">
        <title>The draft genome of MD-2 pineapple using hybrid error correction of long reads.</title>
        <authorList>
            <person name="Redwan R.M."/>
            <person name="Saidin A."/>
            <person name="Kumar S.V."/>
        </authorList>
    </citation>
    <scope>NUCLEOTIDE SEQUENCE [LARGE SCALE GENOMIC DNA]</scope>
    <source>
        <strain evidence="9">cv. MD2</strain>
        <tissue evidence="8">Leaf</tissue>
    </source>
</reference>
<dbReference type="InterPro" id="IPR015500">
    <property type="entry name" value="Peptidase_S8_subtilisin-rel"/>
</dbReference>
<dbReference type="PRINTS" id="PR00723">
    <property type="entry name" value="SUBTILISIN"/>
</dbReference>
<gene>
    <name evidence="8" type="ORF">ACMD2_03086</name>
</gene>
<evidence type="ECO:0000313" key="9">
    <source>
        <dbReference type="Proteomes" id="UP000092600"/>
    </source>
</evidence>
<dbReference type="PANTHER" id="PTHR10795">
    <property type="entry name" value="PROPROTEIN CONVERTASE SUBTILISIN/KEXIN"/>
    <property type="match status" value="1"/>
</dbReference>
<dbReference type="InterPro" id="IPR036852">
    <property type="entry name" value="Peptidase_S8/S53_dom_sf"/>
</dbReference>
<comment type="similarity">
    <text evidence="1">Belongs to the peptidase S8 family.</text>
</comment>
<dbReference type="Gene3D" id="2.60.40.2310">
    <property type="match status" value="1"/>
</dbReference>
<evidence type="ECO:0000256" key="1">
    <source>
        <dbReference type="ARBA" id="ARBA00011073"/>
    </source>
</evidence>
<feature type="domain" description="Peptidase S8/S53" evidence="7">
    <location>
        <begin position="91"/>
        <end position="194"/>
    </location>
</feature>
<sequence>MAASTSYRVATSRSYLRLQQMQANRDWFMPTAKSSSVFAAKLTRSELKSMQKREEFVRAFPDRNLRLLITHTPSFLGLRPGVGLWNASTLGRGVIIGILDTGIAPAPSFFDDGVPPPPAKWKGSCVFEAGCNKKLICTRLLPKGGQSPFDEEGHGTHKASTAARNFVPGARACGQAGGTAGGMAPHAHVVHEDVLVGLDAAVKDGDVIAIGAFGAFEKGIVVNYATEYWSPAAVKSAIITTSDDRGQDGEAILDELLHLRGWTRKPLKNRRPGLVYDITVDDFIGKIYGQKGSIIITWRLDVSCSKVKQKSAGKLNLPSMVAFRASSPWTMTSIVTNLGLATWDTAKTDISEAVTVKVLPPTLSFATVGEKKTFDDGAAAHLMLTMCWSDTHRKWRHPDCSSAGLSAHPRTQHEVSGCRAGCVVPVPIFIEGELAAFRQQACANELLVAADLKVARALPLGQGRRNTVVREGRAGGGDAGVEYSDDDPAAECGGIPKADAGSEAQERRHVSGQKTEIPVRK</sequence>
<dbReference type="Proteomes" id="UP000092600">
    <property type="component" value="Unassembled WGS sequence"/>
</dbReference>
<evidence type="ECO:0000313" key="8">
    <source>
        <dbReference type="EMBL" id="OAY76903.1"/>
    </source>
</evidence>
<organism evidence="8 9">
    <name type="scientific">Ananas comosus</name>
    <name type="common">Pineapple</name>
    <name type="synonym">Ananas ananas</name>
    <dbReference type="NCBI Taxonomy" id="4615"/>
    <lineage>
        <taxon>Eukaryota</taxon>
        <taxon>Viridiplantae</taxon>
        <taxon>Streptophyta</taxon>
        <taxon>Embryophyta</taxon>
        <taxon>Tracheophyta</taxon>
        <taxon>Spermatophyta</taxon>
        <taxon>Magnoliopsida</taxon>
        <taxon>Liliopsida</taxon>
        <taxon>Poales</taxon>
        <taxon>Bromeliaceae</taxon>
        <taxon>Bromelioideae</taxon>
        <taxon>Ananas</taxon>
    </lineage>
</organism>
<evidence type="ECO:0000256" key="6">
    <source>
        <dbReference type="SAM" id="MobiDB-lite"/>
    </source>
</evidence>
<accession>A0A199VIS0</accession>
<protein>
    <submittedName>
        <fullName evidence="8">Subtilisin-like protease SBT1.1</fullName>
    </submittedName>
</protein>
<evidence type="ECO:0000256" key="2">
    <source>
        <dbReference type="ARBA" id="ARBA00022670"/>
    </source>
</evidence>
<evidence type="ECO:0000256" key="4">
    <source>
        <dbReference type="ARBA" id="ARBA00022801"/>
    </source>
</evidence>
<keyword evidence="3" id="KW-0732">Signal</keyword>
<dbReference type="EMBL" id="LSRQ01001666">
    <property type="protein sequence ID" value="OAY76903.1"/>
    <property type="molecule type" value="Genomic_DNA"/>
</dbReference>
<keyword evidence="4" id="KW-0378">Hydrolase</keyword>
<dbReference type="STRING" id="4615.A0A199VIS0"/>
<keyword evidence="5" id="KW-0720">Serine protease</keyword>
<feature type="region of interest" description="Disordered" evidence="6">
    <location>
        <begin position="471"/>
        <end position="521"/>
    </location>
</feature>
<keyword evidence="2 8" id="KW-0645">Protease</keyword>
<dbReference type="InterPro" id="IPR000209">
    <property type="entry name" value="Peptidase_S8/S53_dom"/>
</dbReference>
<dbReference type="Pfam" id="PF00082">
    <property type="entry name" value="Peptidase_S8"/>
    <property type="match status" value="1"/>
</dbReference>
<evidence type="ECO:0000256" key="5">
    <source>
        <dbReference type="ARBA" id="ARBA00022825"/>
    </source>
</evidence>
<dbReference type="GO" id="GO:0006508">
    <property type="term" value="P:proteolysis"/>
    <property type="evidence" value="ECO:0007669"/>
    <property type="project" value="UniProtKB-KW"/>
</dbReference>
<dbReference type="Gene3D" id="3.40.50.200">
    <property type="entry name" value="Peptidase S8/S53 domain"/>
    <property type="match status" value="1"/>
</dbReference>
<evidence type="ECO:0000256" key="3">
    <source>
        <dbReference type="ARBA" id="ARBA00022729"/>
    </source>
</evidence>
<dbReference type="SUPFAM" id="SSF52743">
    <property type="entry name" value="Subtilisin-like"/>
    <property type="match status" value="1"/>
</dbReference>
<dbReference type="InterPro" id="IPR045051">
    <property type="entry name" value="SBT"/>
</dbReference>
<dbReference type="GO" id="GO:0004252">
    <property type="term" value="F:serine-type endopeptidase activity"/>
    <property type="evidence" value="ECO:0007669"/>
    <property type="project" value="InterPro"/>
</dbReference>
<dbReference type="AlphaFoldDB" id="A0A199VIS0"/>
<name>A0A199VIS0_ANACO</name>
<comment type="caution">
    <text evidence="8">The sequence shown here is derived from an EMBL/GenBank/DDBJ whole genome shotgun (WGS) entry which is preliminary data.</text>
</comment>
<evidence type="ECO:0000259" key="7">
    <source>
        <dbReference type="Pfam" id="PF00082"/>
    </source>
</evidence>
<proteinExistence type="inferred from homology"/>